<feature type="compositionally biased region" description="Acidic residues" evidence="1">
    <location>
        <begin position="15"/>
        <end position="69"/>
    </location>
</feature>
<evidence type="ECO:0000256" key="1">
    <source>
        <dbReference type="SAM" id="MobiDB-lite"/>
    </source>
</evidence>
<accession>A0A255E652</accession>
<reference evidence="2 3" key="1">
    <citation type="submission" date="2017-07" db="EMBL/GenBank/DDBJ databases">
        <title>Draft whole genome sequences of clinical Proprionibacteriaceae strains.</title>
        <authorList>
            <person name="Bernier A.-M."/>
            <person name="Bernard K."/>
            <person name="Domingo M.-C."/>
        </authorList>
    </citation>
    <scope>NUCLEOTIDE SEQUENCE [LARGE SCALE GENOMIC DNA]</scope>
    <source>
        <strain evidence="2 3">NML 160184</strain>
    </source>
</reference>
<dbReference type="Proteomes" id="UP000216533">
    <property type="component" value="Unassembled WGS sequence"/>
</dbReference>
<gene>
    <name evidence="2" type="ORF">CGZ92_08760</name>
</gene>
<evidence type="ECO:0000313" key="2">
    <source>
        <dbReference type="EMBL" id="OYN86431.1"/>
    </source>
</evidence>
<dbReference type="EMBL" id="NMVI01000018">
    <property type="protein sequence ID" value="OYN86431.1"/>
    <property type="molecule type" value="Genomic_DNA"/>
</dbReference>
<organism evidence="2 3">
    <name type="scientific">Parenemella sanctibonifatiensis</name>
    <dbReference type="NCBI Taxonomy" id="2016505"/>
    <lineage>
        <taxon>Bacteria</taxon>
        <taxon>Bacillati</taxon>
        <taxon>Actinomycetota</taxon>
        <taxon>Actinomycetes</taxon>
        <taxon>Propionibacteriales</taxon>
        <taxon>Propionibacteriaceae</taxon>
        <taxon>Parenemella</taxon>
    </lineage>
</organism>
<evidence type="ECO:0000313" key="3">
    <source>
        <dbReference type="Proteomes" id="UP000216533"/>
    </source>
</evidence>
<comment type="caution">
    <text evidence="2">The sequence shown here is derived from an EMBL/GenBank/DDBJ whole genome shotgun (WGS) entry which is preliminary data.</text>
</comment>
<dbReference type="Pfam" id="PF12502">
    <property type="entry name" value="DUF3710"/>
    <property type="match status" value="1"/>
</dbReference>
<sequence length="260" mass="29156">MIFGRKRGKKKSDEDPIEDEVLDTEADGDDAEDEEDDDLDQADADDADEDDTDDDSDADDDSDDPDFDELDKQDWRADGPFDFAEVDLENDPVERMDFGGMIITPFEGMKLQLHADPQTQQIQRAMVMHDDSVLELSAYAAPRARGYITEIRDELINNAKNQGGSANLVEGPFGTELKRLLPVRTPEGKNVIVPTRTWLVHGPRWVLRGIIMGKAAMEEGTPEELLECFHNVIVRRGDDPKAPGELLEFVLPDDVTVERN</sequence>
<dbReference type="InterPro" id="IPR022183">
    <property type="entry name" value="DUF3710"/>
</dbReference>
<dbReference type="RefSeq" id="WP_094450999.1">
    <property type="nucleotide sequence ID" value="NZ_NMVI01000018.1"/>
</dbReference>
<dbReference type="AlphaFoldDB" id="A0A255E652"/>
<feature type="compositionally biased region" description="Basic and acidic residues" evidence="1">
    <location>
        <begin position="70"/>
        <end position="79"/>
    </location>
</feature>
<evidence type="ECO:0008006" key="4">
    <source>
        <dbReference type="Google" id="ProtNLM"/>
    </source>
</evidence>
<proteinExistence type="predicted"/>
<protein>
    <recommendedName>
        <fullName evidence="4">DUF3710 domain-containing protein</fullName>
    </recommendedName>
</protein>
<feature type="region of interest" description="Disordered" evidence="1">
    <location>
        <begin position="1"/>
        <end position="79"/>
    </location>
</feature>
<name>A0A255E652_9ACTN</name>
<feature type="compositionally biased region" description="Basic residues" evidence="1">
    <location>
        <begin position="1"/>
        <end position="10"/>
    </location>
</feature>